<dbReference type="Gene3D" id="2.60.40.10">
    <property type="entry name" value="Immunoglobulins"/>
    <property type="match status" value="1"/>
</dbReference>
<protein>
    <recommendedName>
        <fullName evidence="4">Fibronectin type-III domain-containing protein</fullName>
    </recommendedName>
</protein>
<dbReference type="InterPro" id="IPR013783">
    <property type="entry name" value="Ig-like_fold"/>
</dbReference>
<dbReference type="Proteomes" id="UP001221366">
    <property type="component" value="Unassembled WGS sequence"/>
</dbReference>
<comment type="caution">
    <text evidence="2">The sequence shown here is derived from an EMBL/GenBank/DDBJ whole genome shotgun (WGS) entry which is preliminary data.</text>
</comment>
<evidence type="ECO:0000256" key="1">
    <source>
        <dbReference type="SAM" id="SignalP"/>
    </source>
</evidence>
<evidence type="ECO:0008006" key="4">
    <source>
        <dbReference type="Google" id="ProtNLM"/>
    </source>
</evidence>
<dbReference type="SUPFAM" id="SSF49265">
    <property type="entry name" value="Fibronectin type III"/>
    <property type="match status" value="1"/>
</dbReference>
<accession>A0ABT5XXM9</accession>
<keyword evidence="3" id="KW-1185">Reference proteome</keyword>
<reference evidence="2 3" key="1">
    <citation type="submission" date="2023-03" db="EMBL/GenBank/DDBJ databases">
        <title>Muricauda XX sp. nov. and Muricauda XXX sp. nov., two novel species isolated from Okinawa Trough.</title>
        <authorList>
            <person name="Cao W."/>
            <person name="Deng X."/>
        </authorList>
    </citation>
    <scope>NUCLEOTIDE SEQUENCE [LARGE SCALE GENOMIC DNA]</scope>
    <source>
        <strain evidence="2 3">334s03</strain>
    </source>
</reference>
<organism evidence="2 3">
    <name type="scientific">Flagellimonas yonaguniensis</name>
    <dbReference type="NCBI Taxonomy" id="3031325"/>
    <lineage>
        <taxon>Bacteria</taxon>
        <taxon>Pseudomonadati</taxon>
        <taxon>Bacteroidota</taxon>
        <taxon>Flavobacteriia</taxon>
        <taxon>Flavobacteriales</taxon>
        <taxon>Flavobacteriaceae</taxon>
        <taxon>Flagellimonas</taxon>
    </lineage>
</organism>
<evidence type="ECO:0000313" key="3">
    <source>
        <dbReference type="Proteomes" id="UP001221366"/>
    </source>
</evidence>
<proteinExistence type="predicted"/>
<feature type="signal peptide" evidence="1">
    <location>
        <begin position="1"/>
        <end position="20"/>
    </location>
</feature>
<dbReference type="RefSeq" id="WP_275615182.1">
    <property type="nucleotide sequence ID" value="NZ_JARFVB010000003.1"/>
</dbReference>
<keyword evidence="1" id="KW-0732">Signal</keyword>
<sequence>MKIVYKYLVLFMVLPLFSCGGGGDDPTPPEPEPEVPAPSAATLIYPDNNEECTEGVLVSETESQVTFEWTASENTDSYTLLLTNLETGAESSSTTANTDIQLMLERGTAYSWAVVSSADGTNETASSTTWRFYNAGAAVENYAPFPAYEPYPEMGKAINAGTINFEWEGADLDGDALSYILYLDTLSPPTSIIGETDTNSFEATIGADTVYYWQVVTVDSAGNSSTSEIFEFRTNP</sequence>
<gene>
    <name evidence="2" type="ORF">PY092_07235</name>
</gene>
<feature type="chain" id="PRO_5047255988" description="Fibronectin type-III domain-containing protein" evidence="1">
    <location>
        <begin position="21"/>
        <end position="236"/>
    </location>
</feature>
<evidence type="ECO:0000313" key="2">
    <source>
        <dbReference type="EMBL" id="MDF0715935.1"/>
    </source>
</evidence>
<dbReference type="EMBL" id="JARFVB010000003">
    <property type="protein sequence ID" value="MDF0715935.1"/>
    <property type="molecule type" value="Genomic_DNA"/>
</dbReference>
<dbReference type="InterPro" id="IPR036116">
    <property type="entry name" value="FN3_sf"/>
</dbReference>
<name>A0ABT5XXM9_9FLAO</name>